<reference evidence="2 4" key="2">
    <citation type="submission" date="2017-11" db="EMBL/GenBank/DDBJ databases">
        <authorList>
            <person name="Founou R.C."/>
            <person name="Founou L."/>
            <person name="Allam M."/>
            <person name="Ismail A."/>
            <person name="Essack S.Y."/>
        </authorList>
    </citation>
    <scope>NUCLEOTIDE SEQUENCE [LARGE SCALE GENOMIC DNA]</scope>
    <source>
        <strain evidence="2 4">G703N2B1</strain>
    </source>
</reference>
<dbReference type="Proteomes" id="UP000238775">
    <property type="component" value="Unassembled WGS sequence"/>
</dbReference>
<reference evidence="1 3" key="1">
    <citation type="submission" date="2015-01" db="EMBL/GenBank/DDBJ databases">
        <title>Characterization of Swiss Staphylococcus aureus strains involved in food poisoning.</title>
        <authorList>
            <person name="Crovadore J."/>
            <person name="Chablais R."/>
            <person name="Tonacini J."/>
            <person name="Schnyder B."/>
            <person name="Lefort F."/>
        </authorList>
    </citation>
    <scope>NUCLEOTIDE SEQUENCE [LARGE SCALE GENOMIC DNA]</scope>
    <source>
        <strain evidence="1 3">SA-120</strain>
    </source>
</reference>
<organism evidence="2 4">
    <name type="scientific">Staphylococcus aureus</name>
    <dbReference type="NCBI Taxonomy" id="1280"/>
    <lineage>
        <taxon>Bacteria</taxon>
        <taxon>Bacillati</taxon>
        <taxon>Bacillota</taxon>
        <taxon>Bacilli</taxon>
        <taxon>Bacillales</taxon>
        <taxon>Staphylococcaceae</taxon>
        <taxon>Staphylococcus</taxon>
    </lineage>
</organism>
<evidence type="ECO:0000313" key="4">
    <source>
        <dbReference type="Proteomes" id="UP000238775"/>
    </source>
</evidence>
<dbReference type="RefSeq" id="WP_014532735.1">
    <property type="nucleotide sequence ID" value="NZ_BAABSP010000001.1"/>
</dbReference>
<protein>
    <submittedName>
        <fullName evidence="2">Uncharacterized protein</fullName>
    </submittedName>
</protein>
<accession>A0A6B5LL48</accession>
<evidence type="ECO:0000313" key="1">
    <source>
        <dbReference type="EMBL" id="KIT97692.1"/>
    </source>
</evidence>
<proteinExistence type="predicted"/>
<comment type="caution">
    <text evidence="2">The sequence shown here is derived from an EMBL/GenBank/DDBJ whole genome shotgun (WGS) entry which is preliminary data.</text>
</comment>
<dbReference type="EMBL" id="PGWZ01000355">
    <property type="protein sequence ID" value="PPJ74848.1"/>
    <property type="molecule type" value="Genomic_DNA"/>
</dbReference>
<dbReference type="EMBL" id="JXIG01000620">
    <property type="protein sequence ID" value="KIT97692.1"/>
    <property type="molecule type" value="Genomic_DNA"/>
</dbReference>
<dbReference type="AlphaFoldDB" id="A0A0D1HN84"/>
<sequence>MTTQSFIFMNIILLDGATQRHPFFICQILVFLFPTSPHVNLLLFNPILPTFSNIIIHIDHFHANKKDDN</sequence>
<dbReference type="Proteomes" id="UP000032274">
    <property type="component" value="Unassembled WGS sequence"/>
</dbReference>
<evidence type="ECO:0000313" key="2">
    <source>
        <dbReference type="EMBL" id="PPJ74848.1"/>
    </source>
</evidence>
<accession>A0A0D1HN84</accession>
<name>A0A0D1HN84_STAAU</name>
<evidence type="ECO:0000313" key="3">
    <source>
        <dbReference type="Proteomes" id="UP000032274"/>
    </source>
</evidence>
<gene>
    <name evidence="2" type="ORF">CV021_06805</name>
    <name evidence="1" type="ORF">QU38_04425</name>
</gene>